<dbReference type="HOGENOM" id="CLU_2105375_0_0_11"/>
<evidence type="ECO:0000256" key="1">
    <source>
        <dbReference type="SAM" id="MobiDB-lite"/>
    </source>
</evidence>
<evidence type="ECO:0000313" key="2">
    <source>
        <dbReference type="EMBL" id="CAJ63747.1"/>
    </source>
</evidence>
<dbReference type="KEGG" id="fal:FRAAL5107"/>
<evidence type="ECO:0000313" key="3">
    <source>
        <dbReference type="Proteomes" id="UP000000657"/>
    </source>
</evidence>
<reference evidence="2 3" key="1">
    <citation type="journal article" date="2007" name="Genome Res.">
        <title>Genome characteristics of facultatively symbiotic Frankia sp. strains reflect host range and host plant biogeography.</title>
        <authorList>
            <person name="Normand P."/>
            <person name="Lapierre P."/>
            <person name="Tisa L.S."/>
            <person name="Gogarten J.P."/>
            <person name="Alloisio N."/>
            <person name="Bagnarol E."/>
            <person name="Bassi C.A."/>
            <person name="Berry A.M."/>
            <person name="Bickhart D.M."/>
            <person name="Choisne N."/>
            <person name="Couloux A."/>
            <person name="Cournoyer B."/>
            <person name="Cruveiller S."/>
            <person name="Daubin V."/>
            <person name="Demange N."/>
            <person name="Francino M.P."/>
            <person name="Goltsman E."/>
            <person name="Huang Y."/>
            <person name="Kopp O.R."/>
            <person name="Labarre L."/>
            <person name="Lapidus A."/>
            <person name="Lavire C."/>
            <person name="Marechal J."/>
            <person name="Martinez M."/>
            <person name="Mastronunzio J.E."/>
            <person name="Mullin B.C."/>
            <person name="Niemann J."/>
            <person name="Pujic P."/>
            <person name="Rawnsley T."/>
            <person name="Rouy Z."/>
            <person name="Schenowitz C."/>
            <person name="Sellstedt A."/>
            <person name="Tavares F."/>
            <person name="Tomkins J.P."/>
            <person name="Vallenet D."/>
            <person name="Valverde C."/>
            <person name="Wall L.G."/>
            <person name="Wang Y."/>
            <person name="Medigue C."/>
            <person name="Benson D.R."/>
        </authorList>
    </citation>
    <scope>NUCLEOTIDE SEQUENCE [LARGE SCALE GENOMIC DNA]</scope>
    <source>
        <strain evidence="3">DSM 45986 / CECT 9034 / ACN14a</strain>
    </source>
</reference>
<dbReference type="EMBL" id="CT573213">
    <property type="protein sequence ID" value="CAJ63747.1"/>
    <property type="molecule type" value="Genomic_DNA"/>
</dbReference>
<feature type="region of interest" description="Disordered" evidence="1">
    <location>
        <begin position="35"/>
        <end position="56"/>
    </location>
</feature>
<proteinExistence type="predicted"/>
<dbReference type="STRING" id="326424.FRAAL5107"/>
<organism evidence="2 3">
    <name type="scientific">Frankia alni (strain DSM 45986 / CECT 9034 / ACN14a)</name>
    <dbReference type="NCBI Taxonomy" id="326424"/>
    <lineage>
        <taxon>Bacteria</taxon>
        <taxon>Bacillati</taxon>
        <taxon>Actinomycetota</taxon>
        <taxon>Actinomycetes</taxon>
        <taxon>Frankiales</taxon>
        <taxon>Frankiaceae</taxon>
        <taxon>Frankia</taxon>
    </lineage>
</organism>
<feature type="compositionally biased region" description="Polar residues" evidence="1">
    <location>
        <begin position="45"/>
        <end position="54"/>
    </location>
</feature>
<dbReference type="AlphaFoldDB" id="Q0RFJ6"/>
<name>Q0RFJ6_FRAAA</name>
<keyword evidence="3" id="KW-1185">Reference proteome</keyword>
<sequence length="115" mass="10859">MRGHATAVDGRAVDGWAVGRGAVDGGAVDGGAVGGSGVRAHGVTVSPTADSSGTGRFRLGAREASTGDVTGPPAGVVVVPSGLSRAPCGATPETRGGHSAGQPAWNAKSCAGGVV</sequence>
<protein>
    <submittedName>
        <fullName evidence="2">Uncharacterized protein</fullName>
    </submittedName>
</protein>
<dbReference type="Proteomes" id="UP000000657">
    <property type="component" value="Chromosome"/>
</dbReference>
<accession>Q0RFJ6</accession>
<gene>
    <name evidence="2" type="ordered locus">FRAAL5107</name>
</gene>
<feature type="region of interest" description="Disordered" evidence="1">
    <location>
        <begin position="88"/>
        <end position="115"/>
    </location>
</feature>